<name>A0A0R3S005_9BILA</name>
<reference evidence="9" key="1">
    <citation type="submission" date="2017-02" db="UniProtKB">
        <authorList>
            <consortium name="WormBaseParasite"/>
        </authorList>
    </citation>
    <scope>IDENTIFICATION</scope>
</reference>
<dbReference type="Pfam" id="PF17677">
    <property type="entry name" value="Glyco_hydro38C2"/>
    <property type="match status" value="1"/>
</dbReference>
<keyword evidence="4" id="KW-0479">Metal-binding</keyword>
<dbReference type="InterPro" id="IPR028995">
    <property type="entry name" value="Glyco_hydro_57/38_cen_sf"/>
</dbReference>
<dbReference type="FunFam" id="1.20.1270.50:FF:000004">
    <property type="entry name" value="alpha-mannosidase 2C1 isoform X1"/>
    <property type="match status" value="1"/>
</dbReference>
<protein>
    <recommendedName>
        <fullName evidence="3">alpha-mannosidase</fullName>
        <ecNumber evidence="3">3.2.1.24</ecNumber>
    </recommendedName>
</protein>
<dbReference type="Gene3D" id="1.20.1270.50">
    <property type="entry name" value="Glycoside hydrolase family 38, central domain"/>
    <property type="match status" value="1"/>
</dbReference>
<proteinExistence type="inferred from homology"/>
<dbReference type="PANTHER" id="PTHR46017">
    <property type="entry name" value="ALPHA-MANNOSIDASE 2C1"/>
    <property type="match status" value="1"/>
</dbReference>
<dbReference type="EC" id="3.2.1.24" evidence="3"/>
<dbReference type="GO" id="GO:0004559">
    <property type="term" value="F:alpha-mannosidase activity"/>
    <property type="evidence" value="ECO:0007669"/>
    <property type="project" value="UniProtKB-EC"/>
</dbReference>
<dbReference type="Gene3D" id="3.20.110.10">
    <property type="entry name" value="Glycoside hydrolase 38, N terminal domain"/>
    <property type="match status" value="1"/>
</dbReference>
<dbReference type="FunFam" id="3.20.110.10:FF:000002">
    <property type="entry name" value="alpha-mannosidase 2C1 isoform X1"/>
    <property type="match status" value="1"/>
</dbReference>
<dbReference type="Gene3D" id="2.70.98.30">
    <property type="entry name" value="Golgi alpha-mannosidase II, domain 4"/>
    <property type="match status" value="1"/>
</dbReference>
<dbReference type="PANTHER" id="PTHR46017:SF1">
    <property type="entry name" value="ALPHA-MANNOSIDASE 2C1"/>
    <property type="match status" value="1"/>
</dbReference>
<evidence type="ECO:0000256" key="4">
    <source>
        <dbReference type="ARBA" id="ARBA00022723"/>
    </source>
</evidence>
<dbReference type="SUPFAM" id="SSF74650">
    <property type="entry name" value="Galactose mutarotase-like"/>
    <property type="match status" value="1"/>
</dbReference>
<dbReference type="InterPro" id="IPR027291">
    <property type="entry name" value="Glyco_hydro_38_N_sf"/>
</dbReference>
<sequence>MNEMFNYKAPLFKNERTTVERVEKFISKDYFKDCNLRGRLYGQSYPVNVKHCDFGLDIVTFDEAVEALSVRGVEVDVGFKYGPTWTTHWFQVDISLPQNCSKGTKLVLRFDPNCEALLWSVDGQPIKGLSPDFGHTDLAISVFPIVQRFYIEASCSDRSGDGDGNPLGPVKMDKLFEVLIGSLKRCELAEYNSTIHDLIIDFELLLEMSKMLPKEGARRYQALYTANDMINCLVVSNFSLNAQIQCHSQAKKFFGQPNGANQMTLYAMGNCHIDTAWLWRYRETRRKCARSWSATLRLMEKYKAMKFVVSQAQQLVWLKEYYPSLYEDMQDLAADGRFVAVGGAWVEMDGNLPSGESMIRQLLYGQREFKKFCGVFSEIFWLPDTFGYSAQLPQIMDHCGMEYFVTQKMSWSIVNKFPHHSFRWVGIDGTDVIAHFPPNHYVSQITVKECLDSRDNFTDHGRSNIAMMLYGFGDGGGGPNKDMLERAERLANCDGVPRVQHATPQEFFMELVKDVDNLCSWKGELYLELHNATYTTQARIKKLNRLLESILKDHEFLQSMSLLESNDGKPLTSQWQRFLLNQFHDVLPGSCIKEVVADAVEIYTILLDELAADSGKQLKWKGESYEATPNEWVINSCSWPRILFHSNRLLRLEPFSIVRLNELELYKLSSSNIPLASADGVELRLQNRYITASIDKMGRVTKLLVHSRSEESNLDGNFSAISENNFANQFVIFDDVPLFWDAWDVMDYHMETRKVIDSDSQIILVKNTSMEASIRVEFAISERSSLVQYISIFAHLPYLIFDVTVQWHESHKFLKVEFPANVDNMDAYYDIQFGHVKRPTHRNTSWDAAKYEVVGHKWMALNEFDRGIALLNDCKYGHSCIGNTMTLSLLRASKIPDDTADIGEHRFSYALYPFIGSMQRPCNDLNLSVMRAAYEFNNPIRFVNGWHAKNKLSSFLEIDGSEGIVIDTVKPAEDDINTLVIRLFESFGGGVSVKLRINHSRIVSVDSGDGLERTLSSLPIETNDSSTQNQCQGFVNLDFRAFEVKTLLLRLFALNKSC</sequence>
<keyword evidence="6" id="KW-0326">Glycosidase</keyword>
<evidence type="ECO:0000256" key="6">
    <source>
        <dbReference type="ARBA" id="ARBA00023295"/>
    </source>
</evidence>
<dbReference type="Proteomes" id="UP000050640">
    <property type="component" value="Unplaced"/>
</dbReference>
<dbReference type="InterPro" id="IPR011330">
    <property type="entry name" value="Glyco_hydro/deAcase_b/a-brl"/>
</dbReference>
<comment type="similarity">
    <text evidence="2">Belongs to the glycosyl hydrolase 38 family.</text>
</comment>
<dbReference type="InterPro" id="IPR011013">
    <property type="entry name" value="Gal_mutarotase_sf_dom"/>
</dbReference>
<dbReference type="SUPFAM" id="SSF88713">
    <property type="entry name" value="Glycoside hydrolase/deacetylase"/>
    <property type="match status" value="1"/>
</dbReference>
<accession>A0A0R3S005</accession>
<dbReference type="SMART" id="SM00872">
    <property type="entry name" value="Alpha-mann_mid"/>
    <property type="match status" value="1"/>
</dbReference>
<keyword evidence="8" id="KW-1185">Reference proteome</keyword>
<dbReference type="STRING" id="1147741.A0A0R3S005"/>
<dbReference type="InterPro" id="IPR037094">
    <property type="entry name" value="Glyco_hydro_38_cen_sf"/>
</dbReference>
<organism evidence="8 9">
    <name type="scientific">Elaeophora elaphi</name>
    <dbReference type="NCBI Taxonomy" id="1147741"/>
    <lineage>
        <taxon>Eukaryota</taxon>
        <taxon>Metazoa</taxon>
        <taxon>Ecdysozoa</taxon>
        <taxon>Nematoda</taxon>
        <taxon>Chromadorea</taxon>
        <taxon>Rhabditida</taxon>
        <taxon>Spirurina</taxon>
        <taxon>Spiruromorpha</taxon>
        <taxon>Filarioidea</taxon>
        <taxon>Onchocercidae</taxon>
        <taxon>Elaeophora</taxon>
    </lineage>
</organism>
<dbReference type="GO" id="GO:0009313">
    <property type="term" value="P:oligosaccharide catabolic process"/>
    <property type="evidence" value="ECO:0007669"/>
    <property type="project" value="TreeGrafter"/>
</dbReference>
<evidence type="ECO:0000256" key="5">
    <source>
        <dbReference type="ARBA" id="ARBA00022801"/>
    </source>
</evidence>
<evidence type="ECO:0000313" key="9">
    <source>
        <dbReference type="WBParaSite" id="EEL_0000794001-mRNA-1"/>
    </source>
</evidence>
<feature type="domain" description="Glycoside hydrolase family 38 central" evidence="7">
    <location>
        <begin position="528"/>
        <end position="603"/>
    </location>
</feature>
<comment type="catalytic activity">
    <reaction evidence="1">
        <text>Hydrolysis of terminal, non-reducing alpha-D-mannose residues in alpha-D-mannosides.</text>
        <dbReference type="EC" id="3.2.1.24"/>
    </reaction>
</comment>
<evidence type="ECO:0000256" key="3">
    <source>
        <dbReference type="ARBA" id="ARBA00012752"/>
    </source>
</evidence>
<dbReference type="Pfam" id="PF22907">
    <property type="entry name" value="Ams1-like_1st"/>
    <property type="match status" value="1"/>
</dbReference>
<evidence type="ECO:0000259" key="7">
    <source>
        <dbReference type="SMART" id="SM00872"/>
    </source>
</evidence>
<dbReference type="InterPro" id="IPR041147">
    <property type="entry name" value="GH38_C"/>
</dbReference>
<dbReference type="InterPro" id="IPR015341">
    <property type="entry name" value="Glyco_hydro_38_cen"/>
</dbReference>
<dbReference type="WBParaSite" id="EEL_0000794001-mRNA-1">
    <property type="protein sequence ID" value="EEL_0000794001-mRNA-1"/>
    <property type="gene ID" value="EEL_0000794001"/>
</dbReference>
<dbReference type="GO" id="GO:0030246">
    <property type="term" value="F:carbohydrate binding"/>
    <property type="evidence" value="ECO:0007669"/>
    <property type="project" value="InterPro"/>
</dbReference>
<dbReference type="AlphaFoldDB" id="A0A0R3S005"/>
<dbReference type="Pfam" id="PF07748">
    <property type="entry name" value="Glyco_hydro_38C"/>
    <property type="match status" value="1"/>
</dbReference>
<dbReference type="InterPro" id="IPR000602">
    <property type="entry name" value="Glyco_hydro_38_N"/>
</dbReference>
<dbReference type="InterPro" id="IPR011682">
    <property type="entry name" value="Glyco_hydro_38_C"/>
</dbReference>
<dbReference type="InterPro" id="IPR054723">
    <property type="entry name" value="Ams1-like_N"/>
</dbReference>
<dbReference type="GO" id="GO:0046872">
    <property type="term" value="F:metal ion binding"/>
    <property type="evidence" value="ECO:0007669"/>
    <property type="project" value="UniProtKB-KW"/>
</dbReference>
<keyword evidence="5" id="KW-0378">Hydrolase</keyword>
<dbReference type="Pfam" id="PF09261">
    <property type="entry name" value="Alpha-mann_mid"/>
    <property type="match status" value="1"/>
</dbReference>
<dbReference type="Pfam" id="PF01074">
    <property type="entry name" value="Glyco_hydro_38N"/>
    <property type="match status" value="1"/>
</dbReference>
<dbReference type="SUPFAM" id="SSF88688">
    <property type="entry name" value="Families 57/38 glycoside transferase middle domain"/>
    <property type="match status" value="1"/>
</dbReference>
<dbReference type="FunFam" id="2.70.98.30:FF:000001">
    <property type="entry name" value="alpha-mannosidase 2C1 isoform X2"/>
    <property type="match status" value="1"/>
</dbReference>
<dbReference type="GO" id="GO:0006013">
    <property type="term" value="P:mannose metabolic process"/>
    <property type="evidence" value="ECO:0007669"/>
    <property type="project" value="InterPro"/>
</dbReference>
<evidence type="ECO:0000256" key="2">
    <source>
        <dbReference type="ARBA" id="ARBA00009792"/>
    </source>
</evidence>
<evidence type="ECO:0000313" key="8">
    <source>
        <dbReference type="Proteomes" id="UP000050640"/>
    </source>
</evidence>
<evidence type="ECO:0000256" key="1">
    <source>
        <dbReference type="ARBA" id="ARBA00000365"/>
    </source>
</evidence>